<dbReference type="InterPro" id="IPR023404">
    <property type="entry name" value="rSAM_horseshoe"/>
</dbReference>
<evidence type="ECO:0000256" key="4">
    <source>
        <dbReference type="ARBA" id="ARBA00023004"/>
    </source>
</evidence>
<feature type="region of interest" description="Disordered" evidence="6">
    <location>
        <begin position="472"/>
        <end position="506"/>
    </location>
</feature>
<dbReference type="Gene3D" id="3.40.50.280">
    <property type="entry name" value="Cobalamin-binding domain"/>
    <property type="match status" value="1"/>
</dbReference>
<dbReference type="SFLD" id="SFLDG01082">
    <property type="entry name" value="B12-binding_domain_containing"/>
    <property type="match status" value="1"/>
</dbReference>
<dbReference type="PANTHER" id="PTHR43409">
    <property type="entry name" value="ANAEROBIC MAGNESIUM-PROTOPORPHYRIN IX MONOMETHYL ESTER CYCLASE-RELATED"/>
    <property type="match status" value="1"/>
</dbReference>
<gene>
    <name evidence="9" type="ORF">SIID45300_01863</name>
</gene>
<dbReference type="PANTHER" id="PTHR43409:SF16">
    <property type="entry name" value="SLR0320 PROTEIN"/>
    <property type="match status" value="1"/>
</dbReference>
<dbReference type="InterPro" id="IPR007197">
    <property type="entry name" value="rSAM"/>
</dbReference>
<evidence type="ECO:0000313" key="10">
    <source>
        <dbReference type="Proteomes" id="UP001628193"/>
    </source>
</evidence>
<sequence length="506" mass="56850">MAEIVLTTFNARFSHPSLGLRCLMANLGPLRDSARLVEFDLEKRPEEALETLLKHSPRIIGCAVHVWNHTLTRHLASLLKQVRPEVILVLGGPEVSHLPADHPLVTLADYRILGAGELAFADLCRAILAGNPPASRDRIAPSPDPAALALPHAEYDATDLAHRYLYVESSRGCPYRCSFCLSANDLQVRRFPLEPLLAALENLIARGGRHFKFVDRTFNLGERHAGVILDFFLNHLAATPDLFLHFEMMPDHLPEGLKRRLSAFPAGSLQLEVGVQSFQPAVLAAIDRHQEQERVTENLRWLRTHTHAHLHTDLIVGLPGESPEPFAAGFDRLLALDPHEIQVGILKRLPGTPLALDTPADFRFDPEPPYELLENAQFDFMTLRRFKRLSRYWDLVGNSGRFRTTLQLAFENRSPFATFLAFSDWLHATTGQTHQIALPRLIQLVETGLREVTGIDPDRWSQALEVDRRSMHNTAKKAATHAPPRQMRHLPSTTQISTPHHEGEPP</sequence>
<name>A0ABQ0C9H6_9PROT</name>
<dbReference type="RefSeq" id="WP_420905229.1">
    <property type="nucleotide sequence ID" value="NZ_BAAFGK010000004.1"/>
</dbReference>
<dbReference type="EMBL" id="BAAFGK010000004">
    <property type="protein sequence ID" value="GAB0057533.1"/>
    <property type="molecule type" value="Genomic_DNA"/>
</dbReference>
<feature type="domain" description="B12-binding" evidence="7">
    <location>
        <begin position="2"/>
        <end position="134"/>
    </location>
</feature>
<dbReference type="PROSITE" id="PS51918">
    <property type="entry name" value="RADICAL_SAM"/>
    <property type="match status" value="1"/>
</dbReference>
<dbReference type="PROSITE" id="PS51332">
    <property type="entry name" value="B12_BINDING"/>
    <property type="match status" value="1"/>
</dbReference>
<dbReference type="InterPro" id="IPR036724">
    <property type="entry name" value="Cobalamin-bd_sf"/>
</dbReference>
<dbReference type="InterPro" id="IPR006158">
    <property type="entry name" value="Cobalamin-bd"/>
</dbReference>
<dbReference type="InterPro" id="IPR051198">
    <property type="entry name" value="BchE-like"/>
</dbReference>
<dbReference type="Proteomes" id="UP001628193">
    <property type="component" value="Unassembled WGS sequence"/>
</dbReference>
<dbReference type="SMART" id="SM00729">
    <property type="entry name" value="Elp3"/>
    <property type="match status" value="1"/>
</dbReference>
<keyword evidence="2" id="KW-0949">S-adenosyl-L-methionine</keyword>
<dbReference type="InterPro" id="IPR058240">
    <property type="entry name" value="rSAM_sf"/>
</dbReference>
<evidence type="ECO:0000256" key="1">
    <source>
        <dbReference type="ARBA" id="ARBA00001966"/>
    </source>
</evidence>
<comment type="caution">
    <text evidence="9">The sequence shown here is derived from an EMBL/GenBank/DDBJ whole genome shotgun (WGS) entry which is preliminary data.</text>
</comment>
<dbReference type="InterPro" id="IPR025288">
    <property type="entry name" value="DUF4080"/>
</dbReference>
<keyword evidence="10" id="KW-1185">Reference proteome</keyword>
<evidence type="ECO:0000256" key="6">
    <source>
        <dbReference type="SAM" id="MobiDB-lite"/>
    </source>
</evidence>
<proteinExistence type="predicted"/>
<keyword evidence="5" id="KW-0411">Iron-sulfur</keyword>
<organism evidence="9 10">
    <name type="scientific">Candidatus Magnetaquiglobus chichijimensis</name>
    <dbReference type="NCBI Taxonomy" id="3141448"/>
    <lineage>
        <taxon>Bacteria</taxon>
        <taxon>Pseudomonadati</taxon>
        <taxon>Pseudomonadota</taxon>
        <taxon>Magnetococcia</taxon>
        <taxon>Magnetococcales</taxon>
        <taxon>Candidatus Magnetaquicoccaceae</taxon>
        <taxon>Candidatus Magnetaquiglobus</taxon>
    </lineage>
</organism>
<keyword evidence="4" id="KW-0408">Iron</keyword>
<dbReference type="SUPFAM" id="SSF102114">
    <property type="entry name" value="Radical SAM enzymes"/>
    <property type="match status" value="1"/>
</dbReference>
<reference evidence="9 10" key="1">
    <citation type="submission" date="2024-05" db="EMBL/GenBank/DDBJ databases">
        <authorList>
            <consortium name="Candidatus Magnetaquicoccaceae bacterium FCR-1 genome sequencing consortium"/>
            <person name="Shimoshige H."/>
            <person name="Shimamura S."/>
            <person name="Taoka A."/>
            <person name="Kobayashi H."/>
            <person name="Maekawa T."/>
        </authorList>
    </citation>
    <scope>NUCLEOTIDE SEQUENCE [LARGE SCALE GENOMIC DNA]</scope>
    <source>
        <strain evidence="9 10">FCR-1</strain>
    </source>
</reference>
<dbReference type="SUPFAM" id="SSF52242">
    <property type="entry name" value="Cobalamin (vitamin B12)-binding domain"/>
    <property type="match status" value="1"/>
</dbReference>
<evidence type="ECO:0000256" key="5">
    <source>
        <dbReference type="ARBA" id="ARBA00023014"/>
    </source>
</evidence>
<evidence type="ECO:0000259" key="8">
    <source>
        <dbReference type="PROSITE" id="PS51918"/>
    </source>
</evidence>
<dbReference type="CDD" id="cd01335">
    <property type="entry name" value="Radical_SAM"/>
    <property type="match status" value="1"/>
</dbReference>
<dbReference type="Pfam" id="PF13311">
    <property type="entry name" value="DUF4080"/>
    <property type="match status" value="1"/>
</dbReference>
<evidence type="ECO:0000256" key="3">
    <source>
        <dbReference type="ARBA" id="ARBA00022723"/>
    </source>
</evidence>
<keyword evidence="3" id="KW-0479">Metal-binding</keyword>
<protein>
    <submittedName>
        <fullName evidence="9">Uncharacterized protein</fullName>
    </submittedName>
</protein>
<reference evidence="9 10" key="2">
    <citation type="submission" date="2024-09" db="EMBL/GenBank/DDBJ databases">
        <title>Draft genome sequence of Candidatus Magnetaquicoccaceae bacterium FCR-1.</title>
        <authorList>
            <person name="Shimoshige H."/>
            <person name="Shimamura S."/>
            <person name="Taoka A."/>
            <person name="Kobayashi H."/>
            <person name="Maekawa T."/>
        </authorList>
    </citation>
    <scope>NUCLEOTIDE SEQUENCE [LARGE SCALE GENOMIC DNA]</scope>
    <source>
        <strain evidence="9 10">FCR-1</strain>
    </source>
</reference>
<feature type="domain" description="Radical SAM core" evidence="8">
    <location>
        <begin position="159"/>
        <end position="384"/>
    </location>
</feature>
<evidence type="ECO:0000313" key="9">
    <source>
        <dbReference type="EMBL" id="GAB0057533.1"/>
    </source>
</evidence>
<dbReference type="InterPro" id="IPR006638">
    <property type="entry name" value="Elp3/MiaA/NifB-like_rSAM"/>
</dbReference>
<dbReference type="Pfam" id="PF04055">
    <property type="entry name" value="Radical_SAM"/>
    <property type="match status" value="1"/>
</dbReference>
<dbReference type="Gene3D" id="3.80.30.20">
    <property type="entry name" value="tm_1862 like domain"/>
    <property type="match status" value="1"/>
</dbReference>
<evidence type="ECO:0000259" key="7">
    <source>
        <dbReference type="PROSITE" id="PS51332"/>
    </source>
</evidence>
<dbReference type="Pfam" id="PF02310">
    <property type="entry name" value="B12-binding"/>
    <property type="match status" value="1"/>
</dbReference>
<comment type="cofactor">
    <cofactor evidence="1">
        <name>[4Fe-4S] cluster</name>
        <dbReference type="ChEBI" id="CHEBI:49883"/>
    </cofactor>
</comment>
<dbReference type="SFLD" id="SFLDS00029">
    <property type="entry name" value="Radical_SAM"/>
    <property type="match status" value="1"/>
</dbReference>
<evidence type="ECO:0000256" key="2">
    <source>
        <dbReference type="ARBA" id="ARBA00022691"/>
    </source>
</evidence>
<accession>A0ABQ0C9H6</accession>